<feature type="compositionally biased region" description="Polar residues" evidence="12">
    <location>
        <begin position="249"/>
        <end position="285"/>
    </location>
</feature>
<dbReference type="GO" id="GO:0006811">
    <property type="term" value="P:monoatomic ion transport"/>
    <property type="evidence" value="ECO:0007669"/>
    <property type="project" value="UniProtKB-KW"/>
</dbReference>
<keyword evidence="3 11" id="KW-1134">Transmembrane beta strand</keyword>
<dbReference type="PANTHER" id="PTHR34001">
    <property type="entry name" value="BLL7405 PROTEIN"/>
    <property type="match status" value="1"/>
</dbReference>
<evidence type="ECO:0000256" key="3">
    <source>
        <dbReference type="ARBA" id="ARBA00022452"/>
    </source>
</evidence>
<keyword evidence="7 11" id="KW-0626">Porin</keyword>
<feature type="compositionally biased region" description="Polar residues" evidence="12">
    <location>
        <begin position="171"/>
        <end position="189"/>
    </location>
</feature>
<proteinExistence type="inferred from homology"/>
<dbReference type="Gene3D" id="2.40.160.20">
    <property type="match status" value="1"/>
</dbReference>
<comment type="domain">
    <text evidence="11">Consists of 16-stranded beta-barrel sheets, with large surface-exposed loops, that form a transmembrane pore at the center of each barrel. The pore is partially ocluded by a peptide loop that folds into the pore lumen.</text>
</comment>
<keyword evidence="5 11" id="KW-0732">Signal</keyword>
<keyword evidence="6 11" id="KW-0406">Ion transport</keyword>
<feature type="compositionally biased region" description="Polar residues" evidence="12">
    <location>
        <begin position="337"/>
        <end position="353"/>
    </location>
</feature>
<feature type="compositionally biased region" description="Low complexity" evidence="12">
    <location>
        <begin position="234"/>
        <end position="248"/>
    </location>
</feature>
<dbReference type="Proteomes" id="UP000585970">
    <property type="component" value="Unassembled WGS sequence"/>
</dbReference>
<feature type="compositionally biased region" description="Polar residues" evidence="12">
    <location>
        <begin position="204"/>
        <end position="215"/>
    </location>
</feature>
<dbReference type="RefSeq" id="WP_183194082.1">
    <property type="nucleotide sequence ID" value="NZ_JACIFE010000006.1"/>
</dbReference>
<evidence type="ECO:0000313" key="14">
    <source>
        <dbReference type="Proteomes" id="UP000585970"/>
    </source>
</evidence>
<dbReference type="Pfam" id="PF02530">
    <property type="entry name" value="Porin_2"/>
    <property type="match status" value="1"/>
</dbReference>
<evidence type="ECO:0000256" key="11">
    <source>
        <dbReference type="RuleBase" id="RU364005"/>
    </source>
</evidence>
<keyword evidence="14" id="KW-1185">Reference proteome</keyword>
<feature type="compositionally biased region" description="Low complexity" evidence="12">
    <location>
        <begin position="143"/>
        <end position="159"/>
    </location>
</feature>
<evidence type="ECO:0000256" key="4">
    <source>
        <dbReference type="ARBA" id="ARBA00022692"/>
    </source>
</evidence>
<accession>A0A840DTW0</accession>
<evidence type="ECO:0000256" key="7">
    <source>
        <dbReference type="ARBA" id="ARBA00023114"/>
    </source>
</evidence>
<dbReference type="PANTHER" id="PTHR34001:SF3">
    <property type="entry name" value="BLL7405 PROTEIN"/>
    <property type="match status" value="1"/>
</dbReference>
<name>A0A840DTW0_9HYPH</name>
<comment type="similarity">
    <text evidence="10">Belongs to the Omp25/RopB family.</text>
</comment>
<dbReference type="GO" id="GO:0009279">
    <property type="term" value="C:cell outer membrane"/>
    <property type="evidence" value="ECO:0007669"/>
    <property type="project" value="UniProtKB-SubCell"/>
</dbReference>
<evidence type="ECO:0000256" key="10">
    <source>
        <dbReference type="ARBA" id="ARBA00038306"/>
    </source>
</evidence>
<evidence type="ECO:0000313" key="13">
    <source>
        <dbReference type="EMBL" id="MBB4076544.1"/>
    </source>
</evidence>
<evidence type="ECO:0000256" key="12">
    <source>
        <dbReference type="SAM" id="MobiDB-lite"/>
    </source>
</evidence>
<feature type="compositionally biased region" description="Polar residues" evidence="12">
    <location>
        <begin position="360"/>
        <end position="398"/>
    </location>
</feature>
<feature type="chain" id="PRO_5041012256" description="Porin" evidence="11">
    <location>
        <begin position="23"/>
        <end position="588"/>
    </location>
</feature>
<keyword evidence="2 11" id="KW-0813">Transport</keyword>
<comment type="subcellular location">
    <subcellularLocation>
        <location evidence="11">Cell outer membrane</location>
        <topology evidence="11">Multi-pass membrane protein</topology>
    </subcellularLocation>
</comment>
<evidence type="ECO:0000256" key="5">
    <source>
        <dbReference type="ARBA" id="ARBA00022729"/>
    </source>
</evidence>
<reference evidence="13 14" key="1">
    <citation type="submission" date="2020-08" db="EMBL/GenBank/DDBJ databases">
        <title>Genomic Encyclopedia of Type Strains, Phase IV (KMG-IV): sequencing the most valuable type-strain genomes for metagenomic binning, comparative biology and taxonomic classification.</title>
        <authorList>
            <person name="Goeker M."/>
        </authorList>
    </citation>
    <scope>NUCLEOTIDE SEQUENCE [LARGE SCALE GENOMIC DNA]</scope>
    <source>
        <strain evidence="13 14">DSM 100694</strain>
    </source>
</reference>
<feature type="compositionally biased region" description="Low complexity" evidence="12">
    <location>
        <begin position="422"/>
        <end position="439"/>
    </location>
</feature>
<feature type="compositionally biased region" description="Basic and acidic residues" evidence="12">
    <location>
        <begin position="191"/>
        <end position="202"/>
    </location>
</feature>
<dbReference type="AlphaFoldDB" id="A0A840DTW0"/>
<dbReference type="InterPro" id="IPR051692">
    <property type="entry name" value="OMP-like"/>
</dbReference>
<evidence type="ECO:0000256" key="2">
    <source>
        <dbReference type="ARBA" id="ARBA00022448"/>
    </source>
</evidence>
<keyword evidence="4 11" id="KW-0812">Transmembrane</keyword>
<keyword evidence="8 11" id="KW-0472">Membrane</keyword>
<dbReference type="GO" id="GO:0046930">
    <property type="term" value="C:pore complex"/>
    <property type="evidence" value="ECO:0007669"/>
    <property type="project" value="UniProtKB-KW"/>
</dbReference>
<dbReference type="EMBL" id="JACIFE010000006">
    <property type="protein sequence ID" value="MBB4076544.1"/>
    <property type="molecule type" value="Genomic_DNA"/>
</dbReference>
<feature type="signal peptide" evidence="11">
    <location>
        <begin position="1"/>
        <end position="22"/>
    </location>
</feature>
<feature type="compositionally biased region" description="Polar residues" evidence="12">
    <location>
        <begin position="294"/>
        <end position="308"/>
    </location>
</feature>
<comment type="function">
    <text evidence="11">Forms passive diffusion pores that allow small molecular weight hydrophilic materials across the outer membrane.</text>
</comment>
<feature type="region of interest" description="Disordered" evidence="12">
    <location>
        <begin position="140"/>
        <end position="442"/>
    </location>
</feature>
<evidence type="ECO:0000256" key="6">
    <source>
        <dbReference type="ARBA" id="ARBA00023065"/>
    </source>
</evidence>
<organism evidence="13 14">
    <name type="scientific">Bartonella fuyuanensis</name>
    <dbReference type="NCBI Taxonomy" id="1460968"/>
    <lineage>
        <taxon>Bacteria</taxon>
        <taxon>Pseudomonadati</taxon>
        <taxon>Pseudomonadota</taxon>
        <taxon>Alphaproteobacteria</taxon>
        <taxon>Hyphomicrobiales</taxon>
        <taxon>Bartonellaceae</taxon>
        <taxon>Bartonella</taxon>
    </lineage>
</organism>
<protein>
    <recommendedName>
        <fullName evidence="11">Porin</fullName>
    </recommendedName>
</protein>
<dbReference type="InterPro" id="IPR011250">
    <property type="entry name" value="OMP/PagP_B-barrel"/>
</dbReference>
<comment type="caution">
    <text evidence="13">The sequence shown here is derived from an EMBL/GenBank/DDBJ whole genome shotgun (WGS) entry which is preliminary data.</text>
</comment>
<dbReference type="SUPFAM" id="SSF56925">
    <property type="entry name" value="OMPA-like"/>
    <property type="match status" value="2"/>
</dbReference>
<evidence type="ECO:0000256" key="1">
    <source>
        <dbReference type="ARBA" id="ARBA00009521"/>
    </source>
</evidence>
<sequence>MNTKRLITASIFSLISASTALAADVLIPHQSASSTSSTIVAPTFSWTGLYLGVQAGGFSSKADMALVGRDKSLLLDKEFSPKLSGFVGGFYAGSNIDLGDNFVFGIDTDLILSGKKHTKTISIGAVDSATVENAVVRSRRSAEVTSSVSTPASAVQTSSGKAQVSEEKSTSPDVQTLPTSTIETASAGSKTVEKKQSTEVRGTDSATRPTATTQLKRGAQKKGEGVQVRSKPASSTTKTSSEQTTSSSLGRSDTGQLLVSKVSETSPVTSEPASSSARENGSKQPLSLARLATGEQSSGAEVSEQKTPVKTVEKASGSSAISSTGSESSQPAAKLPTSVQSSGAEKTVPSSPLTLARSGASGSDQKTSNGTNAGHHSIQGDSGNNAHVRVSSNGTGHNVNPHAVSSGSGHGSGAHPHGSRPHGGQNVAGQGAQNTQAVAKSDSSVYGLEQIKKVASELGFNQEDEVETLNHTFKQKWGGATRIRIGFTADRFMPYLAGGIAYGQFQDIVSLSVKNEDGKIVSSKNLTDETKAMIGYTLGGGIDFAMLDNVIVRAEYRYSDFGKKKFAKEKFEINYKTNDFRVGVAYKF</sequence>
<dbReference type="GO" id="GO:0015288">
    <property type="term" value="F:porin activity"/>
    <property type="evidence" value="ECO:0007669"/>
    <property type="project" value="UniProtKB-KW"/>
</dbReference>
<gene>
    <name evidence="13" type="ORF">GGR08_000844</name>
</gene>
<feature type="compositionally biased region" description="Low complexity" evidence="12">
    <location>
        <begin position="315"/>
        <end position="329"/>
    </location>
</feature>
<evidence type="ECO:0000256" key="9">
    <source>
        <dbReference type="ARBA" id="ARBA00023237"/>
    </source>
</evidence>
<dbReference type="InterPro" id="IPR003684">
    <property type="entry name" value="Porin_alphabac"/>
</dbReference>
<comment type="similarity">
    <text evidence="1 11">Belongs to the alphaproteobacteria porin family.</text>
</comment>
<keyword evidence="9 11" id="KW-0998">Cell outer membrane</keyword>
<evidence type="ECO:0000256" key="8">
    <source>
        <dbReference type="ARBA" id="ARBA00023136"/>
    </source>
</evidence>